<evidence type="ECO:0000313" key="4">
    <source>
        <dbReference type="EMBL" id="MCX2721298.1"/>
    </source>
</evidence>
<evidence type="ECO:0000256" key="1">
    <source>
        <dbReference type="PROSITE-ProRule" id="PRU00285"/>
    </source>
</evidence>
<organism evidence="4 5">
    <name type="scientific">Roseibium salinum</name>
    <dbReference type="NCBI Taxonomy" id="1604349"/>
    <lineage>
        <taxon>Bacteria</taxon>
        <taxon>Pseudomonadati</taxon>
        <taxon>Pseudomonadota</taxon>
        <taxon>Alphaproteobacteria</taxon>
        <taxon>Hyphomicrobiales</taxon>
        <taxon>Stappiaceae</taxon>
        <taxon>Roseibium</taxon>
    </lineage>
</organism>
<dbReference type="RefSeq" id="WP_265961000.1">
    <property type="nucleotide sequence ID" value="NZ_JAPEVI010000002.1"/>
</dbReference>
<dbReference type="InterPro" id="IPR002068">
    <property type="entry name" value="A-crystallin/Hsp20_dom"/>
</dbReference>
<protein>
    <submittedName>
        <fullName evidence="4">Hsp20/alpha crystallin family protein</fullName>
    </submittedName>
</protein>
<name>A0ABT3QWS7_9HYPH</name>
<accession>A0ABT3QWS7</accession>
<reference evidence="4 5" key="1">
    <citation type="journal article" date="2016" name="Int. J. Syst. Evol. Microbiol.">
        <title>Labrenzia salina sp. nov., isolated from the rhizosphere of the halophyte Arthrocnemum macrostachyum.</title>
        <authorList>
            <person name="Camacho M."/>
            <person name="Redondo-Gomez S."/>
            <person name="Rodriguez-Llorente I."/>
            <person name="Rohde M."/>
            <person name="Sproer C."/>
            <person name="Schumann P."/>
            <person name="Klenk H.P."/>
            <person name="Montero-Calasanz M.D.C."/>
        </authorList>
    </citation>
    <scope>NUCLEOTIDE SEQUENCE [LARGE SCALE GENOMIC DNA]</scope>
    <source>
        <strain evidence="4 5">DSM 29163</strain>
    </source>
</reference>
<dbReference type="Gene3D" id="2.60.40.790">
    <property type="match status" value="1"/>
</dbReference>
<dbReference type="PANTHER" id="PTHR11527">
    <property type="entry name" value="HEAT-SHOCK PROTEIN 20 FAMILY MEMBER"/>
    <property type="match status" value="1"/>
</dbReference>
<feature type="domain" description="SHSP" evidence="3">
    <location>
        <begin position="64"/>
        <end position="178"/>
    </location>
</feature>
<dbReference type="InterPro" id="IPR008978">
    <property type="entry name" value="HSP20-like_chaperone"/>
</dbReference>
<evidence type="ECO:0000256" key="2">
    <source>
        <dbReference type="RuleBase" id="RU003616"/>
    </source>
</evidence>
<evidence type="ECO:0000313" key="5">
    <source>
        <dbReference type="Proteomes" id="UP001300261"/>
    </source>
</evidence>
<gene>
    <name evidence="4" type="ORF">ON753_02610</name>
</gene>
<dbReference type="CDD" id="cd06464">
    <property type="entry name" value="ACD_sHsps-like"/>
    <property type="match status" value="1"/>
</dbReference>
<keyword evidence="5" id="KW-1185">Reference proteome</keyword>
<sequence>MAKTVTKLPVNKADEKAAATTKEHWSPFETLHREIDRLFDNFHPFGGRRAQRPSLFDMEADWPRGAWTFAPAIDLVEKGKGYEITAELPGMEDKDIDIKVSNGVITIKGEKSEEKEEREKEYYVSERRYGSFQRSFSLPTGVDADKIEATFGKGVLTVSLPKSAEARKQEKKIGIKAA</sequence>
<comment type="caution">
    <text evidence="4">The sequence shown here is derived from an EMBL/GenBank/DDBJ whole genome shotgun (WGS) entry which is preliminary data.</text>
</comment>
<evidence type="ECO:0000259" key="3">
    <source>
        <dbReference type="PROSITE" id="PS01031"/>
    </source>
</evidence>
<proteinExistence type="inferred from homology"/>
<dbReference type="Pfam" id="PF00011">
    <property type="entry name" value="HSP20"/>
    <property type="match status" value="1"/>
</dbReference>
<dbReference type="Proteomes" id="UP001300261">
    <property type="component" value="Unassembled WGS sequence"/>
</dbReference>
<dbReference type="SUPFAM" id="SSF49764">
    <property type="entry name" value="HSP20-like chaperones"/>
    <property type="match status" value="1"/>
</dbReference>
<comment type="similarity">
    <text evidence="1 2">Belongs to the small heat shock protein (HSP20) family.</text>
</comment>
<dbReference type="InterPro" id="IPR031107">
    <property type="entry name" value="Small_HSP"/>
</dbReference>
<dbReference type="PROSITE" id="PS01031">
    <property type="entry name" value="SHSP"/>
    <property type="match status" value="1"/>
</dbReference>
<dbReference type="EMBL" id="JAPEVI010000002">
    <property type="protein sequence ID" value="MCX2721298.1"/>
    <property type="molecule type" value="Genomic_DNA"/>
</dbReference>